<keyword evidence="3" id="KW-1185">Reference proteome</keyword>
<evidence type="ECO:0000256" key="1">
    <source>
        <dbReference type="SAM" id="SignalP"/>
    </source>
</evidence>
<keyword evidence="1" id="KW-0732">Signal</keyword>
<sequence length="282" mass="30083">MGSFFRSFAAAALLAAGPLAAQAALHFPASAPADTTDAPHRSLSAALSYGSNSTYFGRSQAVAFPYTAAMLTYSAKSGLYGSVELYNLLNTANALDETDLTVGWDHDLGKTLDVSLSYSRFFFPTGSELVKSGVNNAFDAGLGQDWGAFYSRLSATYLFGKSTAKGDAFLVLENSRSFETKRGFGQHDYFSVEPVVSFAAGTQSFTEAALNKRNGPASAAAKNRNVRRFSLVDYEFGVPVTYTVGKLAVSAGWRYVVPVNLPADDVDSRALSIWTAGLTLTL</sequence>
<name>A0ABX1HKJ1_9BACT</name>
<gene>
    <name evidence="2" type="ORF">HBN54_003384</name>
</gene>
<organism evidence="2 3">
    <name type="scientific">Hymenobacter artigasi</name>
    <dbReference type="NCBI Taxonomy" id="2719616"/>
    <lineage>
        <taxon>Bacteria</taxon>
        <taxon>Pseudomonadati</taxon>
        <taxon>Bacteroidota</taxon>
        <taxon>Cytophagia</taxon>
        <taxon>Cytophagales</taxon>
        <taxon>Hymenobacteraceae</taxon>
        <taxon>Hymenobacter</taxon>
    </lineage>
</organism>
<evidence type="ECO:0000313" key="3">
    <source>
        <dbReference type="Proteomes" id="UP000717634"/>
    </source>
</evidence>
<feature type="signal peptide" evidence="1">
    <location>
        <begin position="1"/>
        <end position="23"/>
    </location>
</feature>
<evidence type="ECO:0008006" key="4">
    <source>
        <dbReference type="Google" id="ProtNLM"/>
    </source>
</evidence>
<dbReference type="RefSeq" id="WP_168674371.1">
    <property type="nucleotide sequence ID" value="NZ_JAAVTK010000011.1"/>
</dbReference>
<proteinExistence type="predicted"/>
<comment type="caution">
    <text evidence="2">The sequence shown here is derived from an EMBL/GenBank/DDBJ whole genome shotgun (WGS) entry which is preliminary data.</text>
</comment>
<dbReference type="EMBL" id="JAAVTK010000011">
    <property type="protein sequence ID" value="NKI90774.1"/>
    <property type="molecule type" value="Genomic_DNA"/>
</dbReference>
<accession>A0ABX1HKJ1</accession>
<reference evidence="2 3" key="1">
    <citation type="submission" date="2020-03" db="EMBL/GenBank/DDBJ databases">
        <title>Genomic Encyclopedia of Type Strains, Phase IV (KMG-V): Genome sequencing to study the core and pangenomes of soil and plant-associated prokaryotes.</title>
        <authorList>
            <person name="Whitman W."/>
        </authorList>
    </citation>
    <scope>NUCLEOTIDE SEQUENCE [LARGE SCALE GENOMIC DNA]</scope>
    <source>
        <strain evidence="2 3">1B</strain>
    </source>
</reference>
<evidence type="ECO:0000313" key="2">
    <source>
        <dbReference type="EMBL" id="NKI90774.1"/>
    </source>
</evidence>
<feature type="chain" id="PRO_5046561123" description="Transporter" evidence="1">
    <location>
        <begin position="24"/>
        <end position="282"/>
    </location>
</feature>
<dbReference type="Proteomes" id="UP000717634">
    <property type="component" value="Unassembled WGS sequence"/>
</dbReference>
<protein>
    <recommendedName>
        <fullName evidence="4">Transporter</fullName>
    </recommendedName>
</protein>